<evidence type="ECO:0000256" key="3">
    <source>
        <dbReference type="ARBA" id="ARBA00049429"/>
    </source>
</evidence>
<dbReference type="PANTHER" id="PTHR47271">
    <property type="entry name" value="ARGININE DEIMINASE"/>
    <property type="match status" value="1"/>
</dbReference>
<protein>
    <recommendedName>
        <fullName evidence="2">arginine deiminase</fullName>
        <ecNumber evidence="2">3.5.3.6</ecNumber>
    </recommendedName>
</protein>
<organism evidence="4 5">
    <name type="scientific">Porphyromonas miyakawae</name>
    <dbReference type="NCBI Taxonomy" id="3137470"/>
    <lineage>
        <taxon>Bacteria</taxon>
        <taxon>Pseudomonadati</taxon>
        <taxon>Bacteroidota</taxon>
        <taxon>Bacteroidia</taxon>
        <taxon>Bacteroidales</taxon>
        <taxon>Porphyromonadaceae</taxon>
        <taxon>Porphyromonas</taxon>
    </lineage>
</organism>
<dbReference type="Gene3D" id="3.75.10.10">
    <property type="entry name" value="L-arginine/glycine Amidinotransferase, Chain A"/>
    <property type="match status" value="1"/>
</dbReference>
<dbReference type="EC" id="3.5.3.6" evidence="2"/>
<sequence length="311" mass="35424">MKVSVNNETGRLKSVIVGRPESQGAAPTLSETYDARSYQSIEEGDYPSESAITKEMNGLVEVLTQLGVEVLRPTPIENCNQIFARDISFVIGDHFYVANVLEERTQEQKALQEIIHSIPQEKVTYLEQEDTSVDHIRVEGGDVMLYDDIVFLGVTEQNDGFDRYKTARTNRAALEYFQRTLPHKRFIPLHLKKHDTRPKEGILHVDCAFQPVGKGKAVYYPEGFACEEERKFIEELFGKENLFSVTAEEAYRLATNFVSVAPNKVILEEHFTRLAQHLSEQWNIQTYSIPYAETSKQGGLLRCSTCPLIRE</sequence>
<dbReference type="EMBL" id="BAAFSF010000001">
    <property type="protein sequence ID" value="GAB1251400.1"/>
    <property type="molecule type" value="Genomic_DNA"/>
</dbReference>
<evidence type="ECO:0000256" key="2">
    <source>
        <dbReference type="ARBA" id="ARBA00012171"/>
    </source>
</evidence>
<keyword evidence="5" id="KW-1185">Reference proteome</keyword>
<dbReference type="Proteomes" id="UP001628220">
    <property type="component" value="Unassembled WGS sequence"/>
</dbReference>
<evidence type="ECO:0000256" key="1">
    <source>
        <dbReference type="ARBA" id="ARBA00005213"/>
    </source>
</evidence>
<evidence type="ECO:0000313" key="5">
    <source>
        <dbReference type="Proteomes" id="UP001628220"/>
    </source>
</evidence>
<accession>A0ABQ0E0Z9</accession>
<dbReference type="Pfam" id="PF19420">
    <property type="entry name" value="DDAH_eukar"/>
    <property type="match status" value="1"/>
</dbReference>
<comment type="pathway">
    <text evidence="1">Amino-acid degradation; L-arginine degradation via ADI pathway; carbamoyl phosphate from L-arginine: step 1/2.</text>
</comment>
<gene>
    <name evidence="4" type="ORF">Tsumi_05040</name>
</gene>
<name>A0ABQ0E0Z9_9PORP</name>
<reference evidence="4 5" key="1">
    <citation type="journal article" date="2025" name="Int. J. Syst. Evol. Microbiol.">
        <title>Desulfovibrio falkowii sp. nov., Porphyromonas miyakawae sp. nov., Mediterraneibacter flintii sp. nov. and Owariibacterium komagatae gen. nov., sp. nov., isolated from human faeces.</title>
        <authorList>
            <person name="Hamaguchi T."/>
            <person name="Ohara M."/>
            <person name="Hisatomi A."/>
            <person name="Sekiguchi K."/>
            <person name="Takeda J.I."/>
            <person name="Ueyama J."/>
            <person name="Ito M."/>
            <person name="Nishiwaki H."/>
            <person name="Ogi T."/>
            <person name="Hirayama M."/>
            <person name="Ohkuma M."/>
            <person name="Sakamoto M."/>
            <person name="Ohno K."/>
        </authorList>
    </citation>
    <scope>NUCLEOTIDE SEQUENCE [LARGE SCALE GENOMIC DNA]</scope>
    <source>
        <strain evidence="4 5">13CB11C</strain>
    </source>
</reference>
<evidence type="ECO:0000313" key="4">
    <source>
        <dbReference type="EMBL" id="GAB1251400.1"/>
    </source>
</evidence>
<comment type="caution">
    <text evidence="4">The sequence shown here is derived from an EMBL/GenBank/DDBJ whole genome shotgun (WGS) entry which is preliminary data.</text>
</comment>
<dbReference type="SUPFAM" id="SSF55909">
    <property type="entry name" value="Pentein"/>
    <property type="match status" value="1"/>
</dbReference>
<comment type="catalytic activity">
    <reaction evidence="3">
        <text>L-arginine + H2O = L-citrulline + NH4(+)</text>
        <dbReference type="Rhea" id="RHEA:19597"/>
        <dbReference type="ChEBI" id="CHEBI:15377"/>
        <dbReference type="ChEBI" id="CHEBI:28938"/>
        <dbReference type="ChEBI" id="CHEBI:32682"/>
        <dbReference type="ChEBI" id="CHEBI:57743"/>
        <dbReference type="EC" id="3.5.3.6"/>
    </reaction>
</comment>
<dbReference type="PANTHER" id="PTHR47271:SF2">
    <property type="entry name" value="ARGININE DEIMINASE"/>
    <property type="match status" value="1"/>
</dbReference>
<dbReference type="RefSeq" id="WP_411915211.1">
    <property type="nucleotide sequence ID" value="NZ_BAAFSF010000001.1"/>
</dbReference>
<proteinExistence type="predicted"/>